<reference evidence="1 2" key="1">
    <citation type="submission" date="2019-01" db="EMBL/GenBank/DDBJ databases">
        <title>Colonization of the human gut by bovine bacteria present in Parmesan cheese.</title>
        <authorList>
            <person name="Lugli G.A."/>
            <person name="Milani C."/>
        </authorList>
    </citation>
    <scope>NUCLEOTIDE SEQUENCE [LARGE SCALE GENOMIC DNA]</scope>
    <source>
        <strain evidence="1 2">LDELB18P1</strain>
    </source>
</reference>
<name>A0A4Q7DVV0_9LACO</name>
<organism evidence="1 2">
    <name type="scientific">Lactobacillus delbrueckii</name>
    <dbReference type="NCBI Taxonomy" id="1584"/>
    <lineage>
        <taxon>Bacteria</taxon>
        <taxon>Bacillati</taxon>
        <taxon>Bacillota</taxon>
        <taxon>Bacilli</taxon>
        <taxon>Lactobacillales</taxon>
        <taxon>Lactobacillaceae</taxon>
        <taxon>Lactobacillus</taxon>
    </lineage>
</organism>
<dbReference type="AlphaFoldDB" id="A0A4Q7DVV0"/>
<gene>
    <name evidence="1" type="ORF">LDELB18P1_1010</name>
</gene>
<comment type="caution">
    <text evidence="1">The sequence shown here is derived from an EMBL/GenBank/DDBJ whole genome shotgun (WGS) entry which is preliminary data.</text>
</comment>
<evidence type="ECO:0000313" key="2">
    <source>
        <dbReference type="Proteomes" id="UP000292818"/>
    </source>
</evidence>
<dbReference type="Proteomes" id="UP000292818">
    <property type="component" value="Unassembled WGS sequence"/>
</dbReference>
<evidence type="ECO:0000313" key="1">
    <source>
        <dbReference type="EMBL" id="RZM16535.1"/>
    </source>
</evidence>
<dbReference type="EMBL" id="SETJ01000040">
    <property type="protein sequence ID" value="RZM16535.1"/>
    <property type="molecule type" value="Genomic_DNA"/>
</dbReference>
<accession>A0A4Q7DVV0</accession>
<protein>
    <submittedName>
        <fullName evidence="1">Uncharacterized protein</fullName>
    </submittedName>
</protein>
<sequence length="91" mass="10907">MTYSVFKVVNWLRVKNNAESMIKSNFRTRKSNASRIRRTYKTYFAFNFSFLTRYKRYNLNKNNNSIDRNVQAKLLEKIEKLSIEEISVVLG</sequence>
<proteinExistence type="predicted"/>